<name>A0A2P2P7Y4_RHIMU</name>
<accession>A0A2P2P7Y4</accession>
<organism evidence="1">
    <name type="scientific">Rhizophora mucronata</name>
    <name type="common">Asiatic mangrove</name>
    <dbReference type="NCBI Taxonomy" id="61149"/>
    <lineage>
        <taxon>Eukaryota</taxon>
        <taxon>Viridiplantae</taxon>
        <taxon>Streptophyta</taxon>
        <taxon>Embryophyta</taxon>
        <taxon>Tracheophyta</taxon>
        <taxon>Spermatophyta</taxon>
        <taxon>Magnoliopsida</taxon>
        <taxon>eudicotyledons</taxon>
        <taxon>Gunneridae</taxon>
        <taxon>Pentapetalae</taxon>
        <taxon>rosids</taxon>
        <taxon>fabids</taxon>
        <taxon>Malpighiales</taxon>
        <taxon>Rhizophoraceae</taxon>
        <taxon>Rhizophora</taxon>
    </lineage>
</organism>
<dbReference type="AlphaFoldDB" id="A0A2P2P7Y4"/>
<dbReference type="EMBL" id="GGEC01070313">
    <property type="protein sequence ID" value="MBX50797.1"/>
    <property type="molecule type" value="Transcribed_RNA"/>
</dbReference>
<evidence type="ECO:0000313" key="1">
    <source>
        <dbReference type="EMBL" id="MBX50797.1"/>
    </source>
</evidence>
<reference evidence="1" key="1">
    <citation type="submission" date="2018-02" db="EMBL/GenBank/DDBJ databases">
        <title>Rhizophora mucronata_Transcriptome.</title>
        <authorList>
            <person name="Meera S.P."/>
            <person name="Sreeshan A."/>
            <person name="Augustine A."/>
        </authorList>
    </citation>
    <scope>NUCLEOTIDE SEQUENCE</scope>
    <source>
        <tissue evidence="1">Leaf</tissue>
    </source>
</reference>
<protein>
    <submittedName>
        <fullName evidence="1">Uncharacterized protein</fullName>
    </submittedName>
</protein>
<sequence>MKCPTATMIIVGPRPTVQAISTERKASQEAIGCLLAGIESLNLSRCCRLMPPGPHNRSSTSLTTRMKSLLQIWRLLTGNVPWASPGGVM</sequence>
<proteinExistence type="predicted"/>